<feature type="compositionally biased region" description="Acidic residues" evidence="1">
    <location>
        <begin position="120"/>
        <end position="131"/>
    </location>
</feature>
<dbReference type="AlphaFoldDB" id="A0AAN8ND85"/>
<organism evidence="3 4">
    <name type="scientific">Arthrobotrys conoides</name>
    <dbReference type="NCBI Taxonomy" id="74498"/>
    <lineage>
        <taxon>Eukaryota</taxon>
        <taxon>Fungi</taxon>
        <taxon>Dikarya</taxon>
        <taxon>Ascomycota</taxon>
        <taxon>Pezizomycotina</taxon>
        <taxon>Orbiliomycetes</taxon>
        <taxon>Orbiliales</taxon>
        <taxon>Orbiliaceae</taxon>
        <taxon>Arthrobotrys</taxon>
    </lineage>
</organism>
<evidence type="ECO:0000313" key="3">
    <source>
        <dbReference type="EMBL" id="KAK6517684.1"/>
    </source>
</evidence>
<keyword evidence="4" id="KW-1185">Reference proteome</keyword>
<reference evidence="3 4" key="1">
    <citation type="submission" date="2019-10" db="EMBL/GenBank/DDBJ databases">
        <authorList>
            <person name="Palmer J.M."/>
        </authorList>
    </citation>
    <scope>NUCLEOTIDE SEQUENCE [LARGE SCALE GENOMIC DNA]</scope>
    <source>
        <strain evidence="3 4">TWF506</strain>
    </source>
</reference>
<comment type="caution">
    <text evidence="3">The sequence shown here is derived from an EMBL/GenBank/DDBJ whole genome shotgun (WGS) entry which is preliminary data.</text>
</comment>
<proteinExistence type="predicted"/>
<protein>
    <submittedName>
        <fullName evidence="3">Uncharacterized protein</fullName>
    </submittedName>
</protein>
<keyword evidence="2" id="KW-0732">Signal</keyword>
<feature type="region of interest" description="Disordered" evidence="1">
    <location>
        <begin position="102"/>
        <end position="149"/>
    </location>
</feature>
<evidence type="ECO:0000256" key="1">
    <source>
        <dbReference type="SAM" id="MobiDB-lite"/>
    </source>
</evidence>
<accession>A0AAN8ND85</accession>
<sequence length="149" mass="16676">MQLLKYITLLGLTGTALASPNPIPEPQRGRQCTTYSTVYQTITIAPTVTVPVEIVAKSRTVDCGKCVLELRTRVIRRTAQRVFPGRAIRTVIRMSTATTYHPVCRTQAPVIGRGRKQNKEEEEEEEGEGGEGEEKEKEEKEGEDEENDE</sequence>
<evidence type="ECO:0000256" key="2">
    <source>
        <dbReference type="SAM" id="SignalP"/>
    </source>
</evidence>
<gene>
    <name evidence="3" type="ORF">TWF506_004866</name>
</gene>
<dbReference type="EMBL" id="JAVHJM010000002">
    <property type="protein sequence ID" value="KAK6517684.1"/>
    <property type="molecule type" value="Genomic_DNA"/>
</dbReference>
<dbReference type="Proteomes" id="UP001307849">
    <property type="component" value="Unassembled WGS sequence"/>
</dbReference>
<feature type="signal peptide" evidence="2">
    <location>
        <begin position="1"/>
        <end position="18"/>
    </location>
</feature>
<feature type="chain" id="PRO_5042872560" evidence="2">
    <location>
        <begin position="19"/>
        <end position="149"/>
    </location>
</feature>
<name>A0AAN8ND85_9PEZI</name>
<evidence type="ECO:0000313" key="4">
    <source>
        <dbReference type="Proteomes" id="UP001307849"/>
    </source>
</evidence>